<dbReference type="Proteomes" id="UP000293781">
    <property type="component" value="Unassembled WGS sequence"/>
</dbReference>
<dbReference type="EMBL" id="SHKK01000001">
    <property type="protein sequence ID" value="RZT77416.1"/>
    <property type="molecule type" value="Genomic_DNA"/>
</dbReference>
<dbReference type="Pfam" id="PF00487">
    <property type="entry name" value="FA_desaturase"/>
    <property type="match status" value="1"/>
</dbReference>
<dbReference type="PANTHER" id="PTHR12879">
    <property type="entry name" value="SPHINGOLIPID DELTA 4 DESATURASE/C-4 HYDROXYLASE PROTEIN DES2"/>
    <property type="match status" value="1"/>
</dbReference>
<keyword evidence="1" id="KW-1133">Transmembrane helix</keyword>
<evidence type="ECO:0000256" key="1">
    <source>
        <dbReference type="SAM" id="Phobius"/>
    </source>
</evidence>
<gene>
    <name evidence="3" type="ORF">EV382_0565</name>
</gene>
<dbReference type="GO" id="GO:0046513">
    <property type="term" value="P:ceramide biosynthetic process"/>
    <property type="evidence" value="ECO:0007669"/>
    <property type="project" value="TreeGrafter"/>
</dbReference>
<keyword evidence="1" id="KW-0472">Membrane</keyword>
<evidence type="ECO:0000313" key="3">
    <source>
        <dbReference type="EMBL" id="RZT77416.1"/>
    </source>
</evidence>
<keyword evidence="1" id="KW-0812">Transmembrane</keyword>
<comment type="caution">
    <text evidence="3">The sequence shown here is derived from an EMBL/GenBank/DDBJ whole genome shotgun (WGS) entry which is preliminary data.</text>
</comment>
<feature type="transmembrane region" description="Helical" evidence="1">
    <location>
        <begin position="36"/>
        <end position="56"/>
    </location>
</feature>
<sequence>MTITAPPAATRPPATPTGGPALLFRRARVSRADERIFVGKLALLAVLTAVGAVLALRSEPLSIVAGVLLLAAMYTHAVELQHQCLHHSAFRRSLPHRLVGVPLGMPLLVVYSHYRVRHLQHHRYLGTPQDTEFFGFDTRRPLTIGVLVRGLFDYPRLGAVGLEILRAAAGRWRYAHGEIAPAMRRRIVTEHLLLGVAVLAAVGLALTGHGAYPLRLWVLPLLVAVPLHFLVELPEHLLCETDTTDVLRNTRSIRGSWLSTWFTNGNNLHIEHHAAMSVPINQLPSRHEETRRYGQHVQRSYAEFYRLLWEAVRPRARA</sequence>
<dbReference type="PANTHER" id="PTHR12879:SF8">
    <property type="entry name" value="SPHINGOLIPID DELTA(4)-DESATURASE DES1"/>
    <property type="match status" value="1"/>
</dbReference>
<evidence type="ECO:0000259" key="2">
    <source>
        <dbReference type="Pfam" id="PF00487"/>
    </source>
</evidence>
<dbReference type="RefSeq" id="WP_130400083.1">
    <property type="nucleotide sequence ID" value="NZ_JBEZZO010000004.1"/>
</dbReference>
<feature type="domain" description="Fatty acid desaturase" evidence="2">
    <location>
        <begin position="63"/>
        <end position="301"/>
    </location>
</feature>
<proteinExistence type="predicted"/>
<dbReference type="GO" id="GO:0016020">
    <property type="term" value="C:membrane"/>
    <property type="evidence" value="ECO:0007669"/>
    <property type="project" value="GOC"/>
</dbReference>
<evidence type="ECO:0000313" key="4">
    <source>
        <dbReference type="Proteomes" id="UP000293781"/>
    </source>
</evidence>
<accession>A0A4Q7U903</accession>
<feature type="transmembrane region" description="Helical" evidence="1">
    <location>
        <begin position="191"/>
        <end position="208"/>
    </location>
</feature>
<organism evidence="3 4">
    <name type="scientific">Micromonospora violae</name>
    <dbReference type="NCBI Taxonomy" id="1278207"/>
    <lineage>
        <taxon>Bacteria</taxon>
        <taxon>Bacillati</taxon>
        <taxon>Actinomycetota</taxon>
        <taxon>Actinomycetes</taxon>
        <taxon>Micromonosporales</taxon>
        <taxon>Micromonosporaceae</taxon>
        <taxon>Micromonospora</taxon>
    </lineage>
</organism>
<keyword evidence="4" id="KW-1185">Reference proteome</keyword>
<dbReference type="InterPro" id="IPR005804">
    <property type="entry name" value="FA_desaturase_dom"/>
</dbReference>
<dbReference type="AlphaFoldDB" id="A0A4Q7U903"/>
<name>A0A4Q7U903_9ACTN</name>
<dbReference type="GO" id="GO:0042284">
    <property type="term" value="F:sphingolipid delta-4 desaturase activity"/>
    <property type="evidence" value="ECO:0007669"/>
    <property type="project" value="TreeGrafter"/>
</dbReference>
<dbReference type="OrthoDB" id="9800167at2"/>
<feature type="transmembrane region" description="Helical" evidence="1">
    <location>
        <begin position="61"/>
        <end position="78"/>
    </location>
</feature>
<reference evidence="3 4" key="1">
    <citation type="submission" date="2019-02" db="EMBL/GenBank/DDBJ databases">
        <title>Sequencing the genomes of 1000 actinobacteria strains.</title>
        <authorList>
            <person name="Klenk H.-P."/>
        </authorList>
    </citation>
    <scope>NUCLEOTIDE SEQUENCE [LARGE SCALE GENOMIC DNA]</scope>
    <source>
        <strain evidence="3 4">DSM 45888</strain>
    </source>
</reference>
<protein>
    <submittedName>
        <fullName evidence="3">Fatty acid desaturase</fullName>
    </submittedName>
</protein>